<feature type="region of interest" description="Disordered" evidence="1">
    <location>
        <begin position="267"/>
        <end position="291"/>
    </location>
</feature>
<feature type="region of interest" description="Disordered" evidence="1">
    <location>
        <begin position="127"/>
        <end position="164"/>
    </location>
</feature>
<gene>
    <name evidence="3" type="ORF">QDX21_12035</name>
</gene>
<proteinExistence type="predicted"/>
<dbReference type="AlphaFoldDB" id="A0AAJ6AGL0"/>
<dbReference type="EMBL" id="CP122566">
    <property type="protein sequence ID" value="WGH93003.1"/>
    <property type="molecule type" value="Genomic_DNA"/>
</dbReference>
<evidence type="ECO:0000256" key="2">
    <source>
        <dbReference type="SAM" id="SignalP"/>
    </source>
</evidence>
<reference evidence="3 4" key="1">
    <citation type="submission" date="2023-03" db="EMBL/GenBank/DDBJ databases">
        <title>Complete genome sequences of several Auritidibacter ignavus strains isolated from ear infections.</title>
        <authorList>
            <person name="Baehr T."/>
            <person name="Baumhoegger A.M."/>
        </authorList>
    </citation>
    <scope>NUCLEOTIDE SEQUENCE [LARGE SCALE GENOMIC DNA]</scope>
    <source>
        <strain evidence="3 4">BABAE-6</strain>
    </source>
</reference>
<feature type="chain" id="PRO_5042477038" description="DUF4349 domain-containing protein" evidence="2">
    <location>
        <begin position="30"/>
        <end position="291"/>
    </location>
</feature>
<dbReference type="Proteomes" id="UP001224674">
    <property type="component" value="Chromosome"/>
</dbReference>
<sequence>MKKRGHVPSSPLQPMVLSALFLSLGLALSGCQTEESGPEPEDSANTSSSPSDESSVETSRDDLSEILIPAEHLPEGGATEFSIESFQSQPLSLYLTLTGFEPEGTCGEAIDAVNSYTSQVSHGVTGVYDYGADASDSPSPSESEETSDTSSDGPETQELSGEPHVEIMVFETAEETRPMKLFSEVAESCDTIESDSVDGAEATFEQLESLHAVHVGIKASRDDDLENLYLGGGSVGGQYHVYIVANNISPDDALSLYTEQIQRLEQLVDPAEVDDTSSATESASPDESSST</sequence>
<evidence type="ECO:0008006" key="5">
    <source>
        <dbReference type="Google" id="ProtNLM"/>
    </source>
</evidence>
<organism evidence="3 4">
    <name type="scientific">Auritidibacter ignavus</name>
    <dbReference type="NCBI Taxonomy" id="678932"/>
    <lineage>
        <taxon>Bacteria</taxon>
        <taxon>Bacillati</taxon>
        <taxon>Actinomycetota</taxon>
        <taxon>Actinomycetes</taxon>
        <taxon>Micrococcales</taxon>
        <taxon>Micrococcaceae</taxon>
        <taxon>Auritidibacter</taxon>
    </lineage>
</organism>
<protein>
    <recommendedName>
        <fullName evidence="5">DUF4349 domain-containing protein</fullName>
    </recommendedName>
</protein>
<evidence type="ECO:0000256" key="1">
    <source>
        <dbReference type="SAM" id="MobiDB-lite"/>
    </source>
</evidence>
<evidence type="ECO:0000313" key="3">
    <source>
        <dbReference type="EMBL" id="WGH93003.1"/>
    </source>
</evidence>
<keyword evidence="4" id="KW-1185">Reference proteome</keyword>
<feature type="region of interest" description="Disordered" evidence="1">
    <location>
        <begin position="30"/>
        <end position="79"/>
    </location>
</feature>
<keyword evidence="2" id="KW-0732">Signal</keyword>
<dbReference type="RefSeq" id="WP_279672802.1">
    <property type="nucleotide sequence ID" value="NZ_CP122561.1"/>
</dbReference>
<feature type="compositionally biased region" description="Polar residues" evidence="1">
    <location>
        <begin position="276"/>
        <end position="291"/>
    </location>
</feature>
<feature type="compositionally biased region" description="Low complexity" evidence="1">
    <location>
        <begin position="43"/>
        <end position="57"/>
    </location>
</feature>
<dbReference type="PROSITE" id="PS51257">
    <property type="entry name" value="PROKAR_LIPOPROTEIN"/>
    <property type="match status" value="1"/>
</dbReference>
<evidence type="ECO:0000313" key="4">
    <source>
        <dbReference type="Proteomes" id="UP001224674"/>
    </source>
</evidence>
<feature type="signal peptide" evidence="2">
    <location>
        <begin position="1"/>
        <end position="29"/>
    </location>
</feature>
<name>A0AAJ6AGL0_9MICC</name>
<accession>A0AAJ6AGL0</accession>